<dbReference type="InterPro" id="IPR036704">
    <property type="entry name" value="RraA/RraA-like_sf"/>
</dbReference>
<evidence type="ECO:0000256" key="9">
    <source>
        <dbReference type="ARBA" id="ARBA00029596"/>
    </source>
</evidence>
<organism evidence="14 15">
    <name type="scientific">Amycolatopsis saalfeldensis</name>
    <dbReference type="NCBI Taxonomy" id="394193"/>
    <lineage>
        <taxon>Bacteria</taxon>
        <taxon>Bacillati</taxon>
        <taxon>Actinomycetota</taxon>
        <taxon>Actinomycetes</taxon>
        <taxon>Pseudonocardiales</taxon>
        <taxon>Pseudonocardiaceae</taxon>
        <taxon>Amycolatopsis</taxon>
    </lineage>
</organism>
<dbReference type="CDD" id="cd16841">
    <property type="entry name" value="RraA_family"/>
    <property type="match status" value="1"/>
</dbReference>
<feature type="binding site" evidence="13">
    <location>
        <begin position="91"/>
        <end position="94"/>
    </location>
    <ligand>
        <name>substrate</name>
    </ligand>
</feature>
<accession>A0A1H8XXQ5</accession>
<name>A0A1H8XXQ5_9PSEU</name>
<comment type="similarity">
    <text evidence="3">Belongs to the class II aldolase/RraA-like family.</text>
</comment>
<keyword evidence="13" id="KW-0479">Metal-binding</keyword>
<evidence type="ECO:0000313" key="14">
    <source>
        <dbReference type="EMBL" id="SEP44616.1"/>
    </source>
</evidence>
<evidence type="ECO:0000256" key="3">
    <source>
        <dbReference type="ARBA" id="ARBA00008621"/>
    </source>
</evidence>
<sequence>MFVRRPAPDPLEPALVKALSTVSTSTLGHLRDYGFPRGLAPLRRPAAFVGVAVTVRIPHLDSTAVHVAADGLRPGDVLVVDQSGDSRSCFGGVLAHTAAARGAAGAVLAGSVNDVEEIVETGLPVFSAGVSARTTRILGVEGSINITVTIGGTVVNPGDVIFADSDGIAVFDRSEAWDIANLLKEKEAAEPDARVRISQGEHLSDLTGAAKLFAAGLSTDAVR</sequence>
<dbReference type="PANTHER" id="PTHR33254:SF4">
    <property type="entry name" value="4-HYDROXY-4-METHYL-2-OXOGLUTARATE ALDOLASE 3-RELATED"/>
    <property type="match status" value="1"/>
</dbReference>
<proteinExistence type="inferred from homology"/>
<keyword evidence="15" id="KW-1185">Reference proteome</keyword>
<evidence type="ECO:0000256" key="10">
    <source>
        <dbReference type="ARBA" id="ARBA00030169"/>
    </source>
</evidence>
<dbReference type="AlphaFoldDB" id="A0A1H8XXQ5"/>
<feature type="binding site" evidence="13">
    <location>
        <position position="114"/>
    </location>
    <ligand>
        <name>Mg(2+)</name>
        <dbReference type="ChEBI" id="CHEBI:18420"/>
    </ligand>
</feature>
<dbReference type="RefSeq" id="WP_091619065.1">
    <property type="nucleotide sequence ID" value="NZ_FOEF01000009.1"/>
</dbReference>
<dbReference type="Pfam" id="PF03737">
    <property type="entry name" value="RraA-like"/>
    <property type="match status" value="1"/>
</dbReference>
<evidence type="ECO:0000256" key="12">
    <source>
        <dbReference type="ARBA" id="ARBA00047973"/>
    </source>
</evidence>
<keyword evidence="13" id="KW-0460">Magnesium</keyword>
<evidence type="ECO:0000256" key="7">
    <source>
        <dbReference type="ARBA" id="ARBA00016549"/>
    </source>
</evidence>
<evidence type="ECO:0000256" key="2">
    <source>
        <dbReference type="ARBA" id="ARBA00001968"/>
    </source>
</evidence>
<evidence type="ECO:0000256" key="4">
    <source>
        <dbReference type="ARBA" id="ARBA00011233"/>
    </source>
</evidence>
<evidence type="ECO:0000256" key="6">
    <source>
        <dbReference type="ARBA" id="ARBA00012947"/>
    </source>
</evidence>
<evidence type="ECO:0000256" key="5">
    <source>
        <dbReference type="ARBA" id="ARBA00012213"/>
    </source>
</evidence>
<dbReference type="EC" id="4.1.3.17" evidence="5"/>
<comment type="cofactor">
    <cofactor evidence="2">
        <name>a divalent metal cation</name>
        <dbReference type="ChEBI" id="CHEBI:60240"/>
    </cofactor>
</comment>
<dbReference type="Proteomes" id="UP000198582">
    <property type="component" value="Unassembled WGS sequence"/>
</dbReference>
<evidence type="ECO:0000256" key="8">
    <source>
        <dbReference type="ARBA" id="ARBA00025046"/>
    </source>
</evidence>
<dbReference type="OrthoDB" id="943692at2"/>
<protein>
    <recommendedName>
        <fullName evidence="7">Putative 4-hydroxy-4-methyl-2-oxoglutarate aldolase</fullName>
        <ecNumber evidence="6">4.1.1.112</ecNumber>
        <ecNumber evidence="5">4.1.3.17</ecNumber>
    </recommendedName>
    <alternativeName>
        <fullName evidence="11">Oxaloacetate decarboxylase</fullName>
    </alternativeName>
    <alternativeName>
        <fullName evidence="9">Regulator of ribonuclease activity homolog</fullName>
    </alternativeName>
    <alternativeName>
        <fullName evidence="10">RraA-like protein</fullName>
    </alternativeName>
</protein>
<dbReference type="STRING" id="394193.SAMN04489732_109265"/>
<evidence type="ECO:0000256" key="1">
    <source>
        <dbReference type="ARBA" id="ARBA00001342"/>
    </source>
</evidence>
<dbReference type="InterPro" id="IPR005493">
    <property type="entry name" value="RraA/RraA-like"/>
</dbReference>
<evidence type="ECO:0000256" key="11">
    <source>
        <dbReference type="ARBA" id="ARBA00032305"/>
    </source>
</evidence>
<comment type="catalytic activity">
    <reaction evidence="1">
        <text>4-hydroxy-4-methyl-2-oxoglutarate = 2 pyruvate</text>
        <dbReference type="Rhea" id="RHEA:22748"/>
        <dbReference type="ChEBI" id="CHEBI:15361"/>
        <dbReference type="ChEBI" id="CHEBI:58276"/>
        <dbReference type="EC" id="4.1.3.17"/>
    </reaction>
</comment>
<dbReference type="PANTHER" id="PTHR33254">
    <property type="entry name" value="4-HYDROXY-4-METHYL-2-OXOGLUTARATE ALDOLASE 3-RELATED"/>
    <property type="match status" value="1"/>
</dbReference>
<comment type="cofactor">
    <cofactor evidence="13">
        <name>Mg(2+)</name>
        <dbReference type="ChEBI" id="CHEBI:18420"/>
    </cofactor>
</comment>
<comment type="catalytic activity">
    <reaction evidence="12">
        <text>oxaloacetate + H(+) = pyruvate + CO2</text>
        <dbReference type="Rhea" id="RHEA:15641"/>
        <dbReference type="ChEBI" id="CHEBI:15361"/>
        <dbReference type="ChEBI" id="CHEBI:15378"/>
        <dbReference type="ChEBI" id="CHEBI:16452"/>
        <dbReference type="ChEBI" id="CHEBI:16526"/>
        <dbReference type="EC" id="4.1.1.112"/>
    </reaction>
</comment>
<comment type="function">
    <text evidence="8">Catalyzes the aldol cleavage of 4-hydroxy-4-methyl-2-oxoglutarate (HMG) into 2 molecules of pyruvate. Also contains a secondary oxaloacetate (OAA) decarboxylase activity due to the common pyruvate enolate transition state formed following C-C bond cleavage in the retro-aldol and decarboxylation reactions.</text>
</comment>
<dbReference type="Gene3D" id="3.50.30.40">
    <property type="entry name" value="Ribonuclease E inhibitor RraA/RraA-like"/>
    <property type="match status" value="1"/>
</dbReference>
<evidence type="ECO:0000256" key="13">
    <source>
        <dbReference type="PIRSR" id="PIRSR605493-1"/>
    </source>
</evidence>
<dbReference type="GO" id="GO:0046872">
    <property type="term" value="F:metal ion binding"/>
    <property type="evidence" value="ECO:0007669"/>
    <property type="project" value="UniProtKB-KW"/>
</dbReference>
<dbReference type="EC" id="4.1.1.112" evidence="6"/>
<dbReference type="GO" id="GO:0008948">
    <property type="term" value="F:oxaloacetate decarboxylase activity"/>
    <property type="evidence" value="ECO:0007669"/>
    <property type="project" value="UniProtKB-EC"/>
</dbReference>
<reference evidence="14 15" key="1">
    <citation type="submission" date="2016-10" db="EMBL/GenBank/DDBJ databases">
        <authorList>
            <person name="de Groot N.N."/>
        </authorList>
    </citation>
    <scope>NUCLEOTIDE SEQUENCE [LARGE SCALE GENOMIC DNA]</scope>
    <source>
        <strain evidence="14 15">DSM 44993</strain>
    </source>
</reference>
<gene>
    <name evidence="14" type="ORF">SAMN04489732_109265</name>
</gene>
<comment type="subunit">
    <text evidence="4">Homotrimer.</text>
</comment>
<dbReference type="EMBL" id="FOEF01000009">
    <property type="protein sequence ID" value="SEP44616.1"/>
    <property type="molecule type" value="Genomic_DNA"/>
</dbReference>
<dbReference type="SUPFAM" id="SSF89562">
    <property type="entry name" value="RraA-like"/>
    <property type="match status" value="1"/>
</dbReference>
<dbReference type="GO" id="GO:0047443">
    <property type="term" value="F:4-hydroxy-4-methyl-2-oxoglutarate aldolase activity"/>
    <property type="evidence" value="ECO:0007669"/>
    <property type="project" value="UniProtKB-EC"/>
</dbReference>
<evidence type="ECO:0000313" key="15">
    <source>
        <dbReference type="Proteomes" id="UP000198582"/>
    </source>
</evidence>